<name>A0A7C9RXI6_9PSEU</name>
<organism evidence="1 2">
    <name type="scientific">Lentzea alba</name>
    <dbReference type="NCBI Taxonomy" id="2714351"/>
    <lineage>
        <taxon>Bacteria</taxon>
        <taxon>Bacillati</taxon>
        <taxon>Actinomycetota</taxon>
        <taxon>Actinomycetes</taxon>
        <taxon>Pseudonocardiales</taxon>
        <taxon>Pseudonocardiaceae</taxon>
        <taxon>Lentzea</taxon>
    </lineage>
</organism>
<gene>
    <name evidence="1" type="ORF">G7043_41290</name>
</gene>
<comment type="caution">
    <text evidence="1">The sequence shown here is derived from an EMBL/GenBank/DDBJ whole genome shotgun (WGS) entry which is preliminary data.</text>
</comment>
<proteinExistence type="predicted"/>
<dbReference type="Proteomes" id="UP000481360">
    <property type="component" value="Unassembled WGS sequence"/>
</dbReference>
<protein>
    <submittedName>
        <fullName evidence="1">Uncharacterized protein</fullName>
    </submittedName>
</protein>
<keyword evidence="2" id="KW-1185">Reference proteome</keyword>
<dbReference type="AlphaFoldDB" id="A0A7C9RXI6"/>
<reference evidence="1 2" key="1">
    <citation type="submission" date="2020-03" db="EMBL/GenBank/DDBJ databases">
        <title>Isolation and identification of active actinomycetes.</title>
        <authorList>
            <person name="Sun X."/>
        </authorList>
    </citation>
    <scope>NUCLEOTIDE SEQUENCE [LARGE SCALE GENOMIC DNA]</scope>
    <source>
        <strain evidence="1 2">NEAU-D13</strain>
    </source>
</reference>
<dbReference type="EMBL" id="JAAMPJ010000015">
    <property type="protein sequence ID" value="NGY65348.1"/>
    <property type="molecule type" value="Genomic_DNA"/>
</dbReference>
<sequence length="283" mass="30925">MKSSLGHVVGALCGISAEDDEVKARAKLLSTLSELAAKLPDDLRICFTAAFALAEDARLPFYLERLEWAGTRLGREVRTVRRRVDESLLIVAQMVLAQRARRPTPPWHTSELKTTVSLTGGEVFETRRVVADRAGVTELDLGWSLTSPDDGGGDVDGVRVQVIHGGSLVPRSRKASARIAMTVRLAEPLEVGQETEISLRIIPGIGSPPAYYVCTPHGRCDRFTLRVVFPVPPRRVLVLDGVPAVEVQDDLAPRRALPVGRAHEHSASFTDLAAHLSYGLRWC</sequence>
<dbReference type="RefSeq" id="WP_166054142.1">
    <property type="nucleotide sequence ID" value="NZ_JAAMPJ010000015.1"/>
</dbReference>
<accession>A0A7C9RXI6</accession>
<evidence type="ECO:0000313" key="1">
    <source>
        <dbReference type="EMBL" id="NGY65348.1"/>
    </source>
</evidence>
<evidence type="ECO:0000313" key="2">
    <source>
        <dbReference type="Proteomes" id="UP000481360"/>
    </source>
</evidence>